<dbReference type="RefSeq" id="WP_371841792.1">
    <property type="nucleotide sequence ID" value="NZ_JBGMEK010000179.1"/>
</dbReference>
<proteinExistence type="predicted"/>
<dbReference type="Proteomes" id="UP001569428">
    <property type="component" value="Unassembled WGS sequence"/>
</dbReference>
<name>A0ABV4P6U8_9GAMM</name>
<dbReference type="PROSITE" id="PS51257">
    <property type="entry name" value="PROKAR_LIPOPROTEIN"/>
    <property type="match status" value="1"/>
</dbReference>
<evidence type="ECO:0008006" key="3">
    <source>
        <dbReference type="Google" id="ProtNLM"/>
    </source>
</evidence>
<evidence type="ECO:0000313" key="1">
    <source>
        <dbReference type="EMBL" id="MFA0813952.1"/>
    </source>
</evidence>
<sequence>MRLVLPIILSAALIGCLEVEAKEGRGYDHHEWLPRWSDSDRPPEHPP</sequence>
<protein>
    <recommendedName>
        <fullName evidence="3">Lipoprotein</fullName>
    </recommendedName>
</protein>
<organism evidence="1 2">
    <name type="scientific">Microbulbifer epialgicus</name>
    <dbReference type="NCBI Taxonomy" id="393907"/>
    <lineage>
        <taxon>Bacteria</taxon>
        <taxon>Pseudomonadati</taxon>
        <taxon>Pseudomonadota</taxon>
        <taxon>Gammaproteobacteria</taxon>
        <taxon>Cellvibrionales</taxon>
        <taxon>Microbulbiferaceae</taxon>
        <taxon>Microbulbifer</taxon>
    </lineage>
</organism>
<reference evidence="1 2" key="1">
    <citation type="submission" date="2024-08" db="EMBL/GenBank/DDBJ databases">
        <authorList>
            <person name="Ishaq N."/>
        </authorList>
    </citation>
    <scope>NUCLEOTIDE SEQUENCE [LARGE SCALE GENOMIC DNA]</scope>
    <source>
        <strain evidence="1 2">DSM 18651</strain>
    </source>
</reference>
<dbReference type="EMBL" id="JBGMEK010000179">
    <property type="protein sequence ID" value="MFA0813952.1"/>
    <property type="molecule type" value="Genomic_DNA"/>
</dbReference>
<accession>A0ABV4P6U8</accession>
<comment type="caution">
    <text evidence="1">The sequence shown here is derived from an EMBL/GenBank/DDBJ whole genome shotgun (WGS) entry which is preliminary data.</text>
</comment>
<evidence type="ECO:0000313" key="2">
    <source>
        <dbReference type="Proteomes" id="UP001569428"/>
    </source>
</evidence>
<keyword evidence="2" id="KW-1185">Reference proteome</keyword>
<gene>
    <name evidence="1" type="ORF">ACCI49_24090</name>
</gene>